<accession>A0ABD2MJF0</accession>
<reference evidence="1 2" key="1">
    <citation type="journal article" date="2021" name="BMC Biol.">
        <title>Horizontally acquired antibacterial genes associated with adaptive radiation of ladybird beetles.</title>
        <authorList>
            <person name="Li H.S."/>
            <person name="Tang X.F."/>
            <person name="Huang Y.H."/>
            <person name="Xu Z.Y."/>
            <person name="Chen M.L."/>
            <person name="Du X.Y."/>
            <person name="Qiu B.Y."/>
            <person name="Chen P.T."/>
            <person name="Zhang W."/>
            <person name="Slipinski A."/>
            <person name="Escalona H.E."/>
            <person name="Waterhouse R.M."/>
            <person name="Zwick A."/>
            <person name="Pang H."/>
        </authorList>
    </citation>
    <scope>NUCLEOTIDE SEQUENCE [LARGE SCALE GENOMIC DNA]</scope>
    <source>
        <strain evidence="1">SYSU2018</strain>
    </source>
</reference>
<comment type="caution">
    <text evidence="1">The sequence shown here is derived from an EMBL/GenBank/DDBJ whole genome shotgun (WGS) entry which is preliminary data.</text>
</comment>
<protein>
    <submittedName>
        <fullName evidence="1">Uncharacterized protein</fullName>
    </submittedName>
</protein>
<organism evidence="1 2">
    <name type="scientific">Cryptolaemus montrouzieri</name>
    <dbReference type="NCBI Taxonomy" id="559131"/>
    <lineage>
        <taxon>Eukaryota</taxon>
        <taxon>Metazoa</taxon>
        <taxon>Ecdysozoa</taxon>
        <taxon>Arthropoda</taxon>
        <taxon>Hexapoda</taxon>
        <taxon>Insecta</taxon>
        <taxon>Pterygota</taxon>
        <taxon>Neoptera</taxon>
        <taxon>Endopterygota</taxon>
        <taxon>Coleoptera</taxon>
        <taxon>Polyphaga</taxon>
        <taxon>Cucujiformia</taxon>
        <taxon>Coccinelloidea</taxon>
        <taxon>Coccinellidae</taxon>
        <taxon>Scymninae</taxon>
        <taxon>Scymnini</taxon>
        <taxon>Cryptolaemus</taxon>
    </lineage>
</organism>
<sequence>MLKSNSFIWITSSPLMKPRILNTTKKQMPKFLDFTPTSFNLKKGSRSKSKIKTILIAFFGNEGGVREELVPQEQIVNAAYYMNMLELFQKRVFKTYLLLFNLIRTTPPATTPYESWGSC</sequence>
<evidence type="ECO:0000313" key="2">
    <source>
        <dbReference type="Proteomes" id="UP001516400"/>
    </source>
</evidence>
<proteinExistence type="predicted"/>
<keyword evidence="2" id="KW-1185">Reference proteome</keyword>
<dbReference type="AlphaFoldDB" id="A0ABD2MJF0"/>
<evidence type="ECO:0000313" key="1">
    <source>
        <dbReference type="EMBL" id="KAL3266483.1"/>
    </source>
</evidence>
<gene>
    <name evidence="1" type="ORF">HHI36_010653</name>
</gene>
<name>A0ABD2MJF0_9CUCU</name>
<dbReference type="Proteomes" id="UP001516400">
    <property type="component" value="Unassembled WGS sequence"/>
</dbReference>
<dbReference type="EMBL" id="JABFTP020000001">
    <property type="protein sequence ID" value="KAL3266483.1"/>
    <property type="molecule type" value="Genomic_DNA"/>
</dbReference>